<dbReference type="RefSeq" id="WP_069442203.1">
    <property type="nucleotide sequence ID" value="NZ_LPWF01000028.1"/>
</dbReference>
<reference evidence="3 4" key="1">
    <citation type="journal article" date="2016" name="Environ. Microbiol.">
        <title>New Methyloceanibacter diversity from North Sea sediments includes methanotroph containing solely the soluble methane monooxygenase.</title>
        <authorList>
            <person name="Vekeman B."/>
            <person name="Kerckhof F.M."/>
            <person name="Cremers G."/>
            <person name="de Vos P."/>
            <person name="Vandamme P."/>
            <person name="Boon N."/>
            <person name="Op den Camp H.J."/>
            <person name="Heylen K."/>
        </authorList>
    </citation>
    <scope>NUCLEOTIDE SEQUENCE [LARGE SCALE GENOMIC DNA]</scope>
    <source>
        <strain evidence="3 4">R-67175</strain>
    </source>
</reference>
<accession>A0A1E3VT38</accession>
<gene>
    <name evidence="3" type="ORF">AUC69_13890</name>
</gene>
<dbReference type="STRING" id="1774969.AUC69_13890"/>
<dbReference type="Pfam" id="PF00561">
    <property type="entry name" value="Abhydrolase_1"/>
    <property type="match status" value="1"/>
</dbReference>
<dbReference type="AlphaFoldDB" id="A0A1E3VT38"/>
<dbReference type="EMBL" id="LPWF01000028">
    <property type="protein sequence ID" value="ODR96689.1"/>
    <property type="molecule type" value="Genomic_DNA"/>
</dbReference>
<protein>
    <recommendedName>
        <fullName evidence="2">AB hydrolase-1 domain-containing protein</fullName>
    </recommendedName>
</protein>
<feature type="region of interest" description="Disordered" evidence="1">
    <location>
        <begin position="286"/>
        <end position="308"/>
    </location>
</feature>
<keyword evidence="4" id="KW-1185">Reference proteome</keyword>
<dbReference type="PANTHER" id="PTHR12277">
    <property type="entry name" value="ALPHA/BETA HYDROLASE DOMAIN-CONTAINING PROTEIN"/>
    <property type="match status" value="1"/>
</dbReference>
<dbReference type="InterPro" id="IPR000073">
    <property type="entry name" value="AB_hydrolase_1"/>
</dbReference>
<dbReference type="SUPFAM" id="SSF53474">
    <property type="entry name" value="alpha/beta-Hydrolases"/>
    <property type="match status" value="1"/>
</dbReference>
<dbReference type="Gene3D" id="3.40.50.1820">
    <property type="entry name" value="alpha/beta hydrolase"/>
    <property type="match status" value="1"/>
</dbReference>
<evidence type="ECO:0000256" key="1">
    <source>
        <dbReference type="SAM" id="MobiDB-lite"/>
    </source>
</evidence>
<dbReference type="PANTHER" id="PTHR12277:SF81">
    <property type="entry name" value="PROTEIN ABHD13"/>
    <property type="match status" value="1"/>
</dbReference>
<dbReference type="Proteomes" id="UP000094472">
    <property type="component" value="Unassembled WGS sequence"/>
</dbReference>
<name>A0A1E3VT38_9HYPH</name>
<evidence type="ECO:0000259" key="2">
    <source>
        <dbReference type="Pfam" id="PF00561"/>
    </source>
</evidence>
<dbReference type="InterPro" id="IPR029058">
    <property type="entry name" value="AB_hydrolase_fold"/>
</dbReference>
<evidence type="ECO:0000313" key="4">
    <source>
        <dbReference type="Proteomes" id="UP000094472"/>
    </source>
</evidence>
<organism evidence="3 4">
    <name type="scientific">Methyloceanibacter superfactus</name>
    <dbReference type="NCBI Taxonomy" id="1774969"/>
    <lineage>
        <taxon>Bacteria</taxon>
        <taxon>Pseudomonadati</taxon>
        <taxon>Pseudomonadota</taxon>
        <taxon>Alphaproteobacteria</taxon>
        <taxon>Hyphomicrobiales</taxon>
        <taxon>Hyphomicrobiaceae</taxon>
        <taxon>Methyloceanibacter</taxon>
    </lineage>
</organism>
<dbReference type="OrthoDB" id="9798884at2"/>
<comment type="caution">
    <text evidence="3">The sequence shown here is derived from an EMBL/GenBank/DDBJ whole genome shotgun (WGS) entry which is preliminary data.</text>
</comment>
<feature type="domain" description="AB hydrolase-1" evidence="2">
    <location>
        <begin position="70"/>
        <end position="173"/>
    </location>
</feature>
<sequence>MLNLLLSLVGIFALFCVVARLLHRYFVYVPDRKRVAPRDAGLPGVEEIVFKATDGTRLIAWYRQAQAGKPTLLYFGGNSGSAAYRANKIKAIGGDGYGVFMLNYRGYGGSGGRPTEARITADAVSAYDYLRGLGVAPHDIVTYGESLGTAVATRLSLQREVKALVLEAPFTSVVDVGLLMWPYLPLKYIMVDQYRTIDRIGQVTAPLFIIHGGRDNVIPLDQARRVLHAANEPKTLSLVPRAGHNDLFEQGAWGRVRDFIASLAPEPAVEAPVARAGRPVELVAAADAERRRAPHATKPGTRFPARAA</sequence>
<proteinExistence type="predicted"/>
<evidence type="ECO:0000313" key="3">
    <source>
        <dbReference type="EMBL" id="ODR96689.1"/>
    </source>
</evidence>